<organism evidence="3 4">
    <name type="scientific">Gomphillus americanus</name>
    <dbReference type="NCBI Taxonomy" id="1940652"/>
    <lineage>
        <taxon>Eukaryota</taxon>
        <taxon>Fungi</taxon>
        <taxon>Dikarya</taxon>
        <taxon>Ascomycota</taxon>
        <taxon>Pezizomycotina</taxon>
        <taxon>Lecanoromycetes</taxon>
        <taxon>OSLEUM clade</taxon>
        <taxon>Ostropomycetidae</taxon>
        <taxon>Ostropales</taxon>
        <taxon>Graphidaceae</taxon>
        <taxon>Gomphilloideae</taxon>
        <taxon>Gomphillus</taxon>
    </lineage>
</organism>
<evidence type="ECO:0000256" key="1">
    <source>
        <dbReference type="ARBA" id="ARBA00023054"/>
    </source>
</evidence>
<comment type="caution">
    <text evidence="3">The sequence shown here is derived from an EMBL/GenBank/DDBJ whole genome shotgun (WGS) entry which is preliminary data.</text>
</comment>
<sequence length="795" mass="90024">MASKDTVRVNKNPAAPSSLKRKLDAKAGSGVKRSRSDKYNIESTLDPEADYKDKAVKATKPQSSKAREKAKPTKRTKAPIKQQSSAKSKASAKKSSSRKRKAAAEESSASTDEQIEVNSTGILKSQQSKANHAPKKTSKASERPSSKSKERANDMTTPKSPQVIVSQPKESLLVLARGGLAAIPPASPQTAPNDPRLAGKRSRVENSTQQNINMHPLAAPKVFKPIQPRAPVAQMSRAVIQRLEAGDNARGDLTLQTAAPTDQNVVSEQRQRPSEPRQIEDTSKDAATLALANIDPAILNEQHQASEPQPSANAARDASRQVSMDLGTISEQNQASESQQIQDQAPEPQQIDDATQDRELQASATVDQEVLPEEHQASEPPQVDNNRSKKSSDKPPKPSMEMAIEYQEHNIPEVEERKFCNRGLDWNEILQSREALLESKIKIKIHVGERMVQQWVDKCPLSDKGKKTIKILGRDPKMARMNSSGIVQNVEKYHTEPNLRPELVQADLYHLIIPRLIRHINTIYTQSSSDADDLGMLDSIGILLKALGELCDTAMHMEKYRDDHSGTELLGFEPKLNDALEQISDSSKRISERVDARRRFLRALQQKQRQDEANHRKEQQRAIQQREKEIRQQDEEIRQREEEAKQKEIQKEIAMHRRDREFQYQARLEAKQRAKRERSEKYWHHELPSSNSVLSEIHLIDDADGRVEQTKSTRKRLVSSSFVWTAALTDVLVDELRKYQDLDIDRRYEQCLKSEQLKHMSLGEIRRRALEVKPWLAEQWLKMKGSVPLYVWTIE</sequence>
<feature type="compositionally biased region" description="Basic and acidic residues" evidence="2">
    <location>
        <begin position="608"/>
        <end position="647"/>
    </location>
</feature>
<feature type="region of interest" description="Disordered" evidence="2">
    <location>
        <begin position="366"/>
        <end position="399"/>
    </location>
</feature>
<feature type="compositionally biased region" description="Polar residues" evidence="2">
    <location>
        <begin position="329"/>
        <end position="338"/>
    </location>
</feature>
<protein>
    <submittedName>
        <fullName evidence="3">Uncharacterized protein</fullName>
    </submittedName>
</protein>
<feature type="region of interest" description="Disordered" evidence="2">
    <location>
        <begin position="606"/>
        <end position="647"/>
    </location>
</feature>
<keyword evidence="4" id="KW-1185">Reference proteome</keyword>
<feature type="compositionally biased region" description="Basic and acidic residues" evidence="2">
    <location>
        <begin position="386"/>
        <end position="396"/>
    </location>
</feature>
<gene>
    <name evidence="3" type="ORF">GOMPHAMPRED_000059</name>
</gene>
<proteinExistence type="predicted"/>
<feature type="region of interest" description="Disordered" evidence="2">
    <location>
        <begin position="248"/>
        <end position="351"/>
    </location>
</feature>
<dbReference type="InterPro" id="IPR051483">
    <property type="entry name" value="MAP7_domain-containing"/>
</dbReference>
<reference evidence="3" key="1">
    <citation type="submission" date="2021-03" db="EMBL/GenBank/DDBJ databases">
        <authorList>
            <person name="Tagirdzhanova G."/>
        </authorList>
    </citation>
    <scope>NUCLEOTIDE SEQUENCE</scope>
</reference>
<evidence type="ECO:0000256" key="2">
    <source>
        <dbReference type="SAM" id="MobiDB-lite"/>
    </source>
</evidence>
<feature type="compositionally biased region" description="Polar residues" evidence="2">
    <location>
        <begin position="116"/>
        <end position="130"/>
    </location>
</feature>
<accession>A0A8H3E9Z2</accession>
<dbReference type="PANTHER" id="PTHR15073">
    <property type="entry name" value="MICROTUBULE-ASSOCIATED PROTEIN"/>
    <property type="match status" value="1"/>
</dbReference>
<feature type="compositionally biased region" description="Low complexity" evidence="2">
    <location>
        <begin position="339"/>
        <end position="351"/>
    </location>
</feature>
<feature type="compositionally biased region" description="Polar residues" evidence="2">
    <location>
        <begin position="301"/>
        <end position="312"/>
    </location>
</feature>
<dbReference type="AlphaFoldDB" id="A0A8H3E9Z2"/>
<feature type="compositionally biased region" description="Basic and acidic residues" evidence="2">
    <location>
        <begin position="139"/>
        <end position="153"/>
    </location>
</feature>
<keyword evidence="1" id="KW-0175">Coiled coil</keyword>
<dbReference type="Proteomes" id="UP000664169">
    <property type="component" value="Unassembled WGS sequence"/>
</dbReference>
<feature type="compositionally biased region" description="Basic and acidic residues" evidence="2">
    <location>
        <begin position="269"/>
        <end position="284"/>
    </location>
</feature>
<feature type="compositionally biased region" description="Polar residues" evidence="2">
    <location>
        <begin position="154"/>
        <end position="166"/>
    </location>
</feature>
<dbReference type="EMBL" id="CAJPDQ010000001">
    <property type="protein sequence ID" value="CAF9903001.1"/>
    <property type="molecule type" value="Genomic_DNA"/>
</dbReference>
<evidence type="ECO:0000313" key="4">
    <source>
        <dbReference type="Proteomes" id="UP000664169"/>
    </source>
</evidence>
<evidence type="ECO:0000313" key="3">
    <source>
        <dbReference type="EMBL" id="CAF9903001.1"/>
    </source>
</evidence>
<name>A0A8H3E9Z2_9LECA</name>
<dbReference type="PANTHER" id="PTHR15073:SF1">
    <property type="entry name" value="RETICULOCYTE-BINDING PROTEIN HOMOLOG 2A"/>
    <property type="match status" value="1"/>
</dbReference>
<feature type="compositionally biased region" description="Basic residues" evidence="2">
    <location>
        <begin position="90"/>
        <end position="101"/>
    </location>
</feature>
<feature type="region of interest" description="Disordered" evidence="2">
    <location>
        <begin position="1"/>
        <end position="166"/>
    </location>
</feature>
<feature type="compositionally biased region" description="Polar residues" evidence="2">
    <location>
        <begin position="254"/>
        <end position="268"/>
    </location>
</feature>
<feature type="region of interest" description="Disordered" evidence="2">
    <location>
        <begin position="182"/>
        <end position="223"/>
    </location>
</feature>